<evidence type="ECO:0000313" key="4">
    <source>
        <dbReference type="Proteomes" id="UP000645555"/>
    </source>
</evidence>
<comment type="caution">
    <text evidence="3">The sequence shown here is derived from an EMBL/GenBank/DDBJ whole genome shotgun (WGS) entry which is preliminary data.</text>
</comment>
<dbReference type="InterPro" id="IPR000182">
    <property type="entry name" value="GNAT_dom"/>
</dbReference>
<dbReference type="InterPro" id="IPR051908">
    <property type="entry name" value="Ribosomal_N-acetyltransferase"/>
</dbReference>
<dbReference type="RefSeq" id="WP_190039797.1">
    <property type="nucleotide sequence ID" value="NZ_BMWD01000041.1"/>
</dbReference>
<evidence type="ECO:0000256" key="1">
    <source>
        <dbReference type="SAM" id="MobiDB-lite"/>
    </source>
</evidence>
<name>A0A918NTY4_9ACTN</name>
<dbReference type="GO" id="GO:1990189">
    <property type="term" value="F:protein N-terminal-serine acetyltransferase activity"/>
    <property type="evidence" value="ECO:0007669"/>
    <property type="project" value="TreeGrafter"/>
</dbReference>
<protein>
    <submittedName>
        <fullName evidence="3">N-acetyltransferase</fullName>
    </submittedName>
</protein>
<dbReference type="PANTHER" id="PTHR43441:SF2">
    <property type="entry name" value="FAMILY ACETYLTRANSFERASE, PUTATIVE (AFU_ORTHOLOGUE AFUA_7G00850)-RELATED"/>
    <property type="match status" value="1"/>
</dbReference>
<proteinExistence type="predicted"/>
<feature type="domain" description="N-acetyltransferase" evidence="2">
    <location>
        <begin position="35"/>
        <end position="193"/>
    </location>
</feature>
<dbReference type="FunFam" id="3.40.630.30:FF:000047">
    <property type="entry name" value="Acetyltransferase, GNAT family"/>
    <property type="match status" value="1"/>
</dbReference>
<dbReference type="Gene3D" id="3.40.630.30">
    <property type="match status" value="1"/>
</dbReference>
<dbReference type="Proteomes" id="UP000645555">
    <property type="component" value="Unassembled WGS sequence"/>
</dbReference>
<accession>A0A918NTY4</accession>
<gene>
    <name evidence="3" type="ORF">GCM10010515_71520</name>
</gene>
<dbReference type="SUPFAM" id="SSF55729">
    <property type="entry name" value="Acyl-CoA N-acyltransferases (Nat)"/>
    <property type="match status" value="1"/>
</dbReference>
<dbReference type="Pfam" id="PF13302">
    <property type="entry name" value="Acetyltransf_3"/>
    <property type="match status" value="1"/>
</dbReference>
<evidence type="ECO:0000313" key="3">
    <source>
        <dbReference type="EMBL" id="GGX94357.1"/>
    </source>
</evidence>
<keyword evidence="4" id="KW-1185">Reference proteome</keyword>
<dbReference type="GO" id="GO:0008999">
    <property type="term" value="F:protein-N-terminal-alanine acetyltransferase activity"/>
    <property type="evidence" value="ECO:0007669"/>
    <property type="project" value="TreeGrafter"/>
</dbReference>
<reference evidence="3" key="1">
    <citation type="journal article" date="2014" name="Int. J. Syst. Evol. Microbiol.">
        <title>Complete genome sequence of Corynebacterium casei LMG S-19264T (=DSM 44701T), isolated from a smear-ripened cheese.</title>
        <authorList>
            <consortium name="US DOE Joint Genome Institute (JGI-PGF)"/>
            <person name="Walter F."/>
            <person name="Albersmeier A."/>
            <person name="Kalinowski J."/>
            <person name="Ruckert C."/>
        </authorList>
    </citation>
    <scope>NUCLEOTIDE SEQUENCE</scope>
    <source>
        <strain evidence="3">JCM 4956</strain>
    </source>
</reference>
<dbReference type="AlphaFoldDB" id="A0A918NTY4"/>
<dbReference type="PROSITE" id="PS51186">
    <property type="entry name" value="GNAT"/>
    <property type="match status" value="1"/>
</dbReference>
<evidence type="ECO:0000259" key="2">
    <source>
        <dbReference type="PROSITE" id="PS51186"/>
    </source>
</evidence>
<reference evidence="3" key="2">
    <citation type="submission" date="2020-09" db="EMBL/GenBank/DDBJ databases">
        <authorList>
            <person name="Sun Q."/>
            <person name="Ohkuma M."/>
        </authorList>
    </citation>
    <scope>NUCLEOTIDE SEQUENCE</scope>
    <source>
        <strain evidence="3">JCM 4956</strain>
    </source>
</reference>
<dbReference type="PANTHER" id="PTHR43441">
    <property type="entry name" value="RIBOSOMAL-PROTEIN-SERINE ACETYLTRANSFERASE"/>
    <property type="match status" value="1"/>
</dbReference>
<dbReference type="EMBL" id="BMWD01000041">
    <property type="protein sequence ID" value="GGX94357.1"/>
    <property type="molecule type" value="Genomic_DNA"/>
</dbReference>
<sequence>MPARTNEWGQPVGEPVPQWRPSPPPSGRTLNGRHCRLEALDPERHAEDLYSALRSAPDDRDWTYMGDGPFSDAGEYRLWADKAAARTDLLFYAVVDNRSDRAVGTVSLMRQDPANGVIEVGNVMFSPLLKRTAISTEAQFLLMAHVFDDLGHRRYEWKCDSLNAPSRRAAERLGFRYEGTFRQAVVYKGRSRDTAWFSIVDSEWPTLRDAFRTWLAPANFDTGGVQRRTLAQTRAGLID</sequence>
<dbReference type="InterPro" id="IPR016181">
    <property type="entry name" value="Acyl_CoA_acyltransferase"/>
</dbReference>
<feature type="region of interest" description="Disordered" evidence="1">
    <location>
        <begin position="1"/>
        <end position="32"/>
    </location>
</feature>
<organism evidence="3 4">
    <name type="scientific">Streptomyces fructofermentans</name>
    <dbReference type="NCBI Taxonomy" id="152141"/>
    <lineage>
        <taxon>Bacteria</taxon>
        <taxon>Bacillati</taxon>
        <taxon>Actinomycetota</taxon>
        <taxon>Actinomycetes</taxon>
        <taxon>Kitasatosporales</taxon>
        <taxon>Streptomycetaceae</taxon>
        <taxon>Streptomyces</taxon>
    </lineage>
</organism>